<gene>
    <name evidence="1" type="ORF">PPRIM_AZ9-3.1.T1850016</name>
</gene>
<protein>
    <submittedName>
        <fullName evidence="1">Uncharacterized protein</fullName>
    </submittedName>
</protein>
<dbReference type="Pfam" id="PF01508">
    <property type="entry name" value="Paramecium_SA"/>
    <property type="match status" value="1"/>
</dbReference>
<proteinExistence type="predicted"/>
<dbReference type="InterPro" id="IPR002895">
    <property type="entry name" value="Paramecium_SA"/>
</dbReference>
<evidence type="ECO:0000313" key="2">
    <source>
        <dbReference type="Proteomes" id="UP000688137"/>
    </source>
</evidence>
<name>A0A8S1QMM6_PARPR</name>
<sequence>MRFEYIYLCLQLMFNLYNFKQYLQQLDLLIIQQEMCVLNTTLNGCRTILPFCNLYTTQQLCDYALITSNTYCYWNGSSCINAQCLRYQYHFQYHVNNLVNVIQQEALVEIKRNYMQFNQRFIIKHFCLDQQYLYYQDLFQLSIQYFHHMNCSQWQKSCTVNQKQNQCINIIDCTTAPQEINTINQCEQLISQY</sequence>
<comment type="caution">
    <text evidence="1">The sequence shown here is derived from an EMBL/GenBank/DDBJ whole genome shotgun (WGS) entry which is preliminary data.</text>
</comment>
<dbReference type="Proteomes" id="UP000688137">
    <property type="component" value="Unassembled WGS sequence"/>
</dbReference>
<keyword evidence="2" id="KW-1185">Reference proteome</keyword>
<accession>A0A8S1QMM6</accession>
<organism evidence="1 2">
    <name type="scientific">Paramecium primaurelia</name>
    <dbReference type="NCBI Taxonomy" id="5886"/>
    <lineage>
        <taxon>Eukaryota</taxon>
        <taxon>Sar</taxon>
        <taxon>Alveolata</taxon>
        <taxon>Ciliophora</taxon>
        <taxon>Intramacronucleata</taxon>
        <taxon>Oligohymenophorea</taxon>
        <taxon>Peniculida</taxon>
        <taxon>Parameciidae</taxon>
        <taxon>Paramecium</taxon>
    </lineage>
</organism>
<reference evidence="1" key="1">
    <citation type="submission" date="2021-01" db="EMBL/GenBank/DDBJ databases">
        <authorList>
            <consortium name="Genoscope - CEA"/>
            <person name="William W."/>
        </authorList>
    </citation>
    <scope>NUCLEOTIDE SEQUENCE</scope>
</reference>
<dbReference type="AlphaFoldDB" id="A0A8S1QMM6"/>
<evidence type="ECO:0000313" key="1">
    <source>
        <dbReference type="EMBL" id="CAD8116973.1"/>
    </source>
</evidence>
<dbReference type="EMBL" id="CAJJDM010000194">
    <property type="protein sequence ID" value="CAD8116973.1"/>
    <property type="molecule type" value="Genomic_DNA"/>
</dbReference>